<evidence type="ECO:0008006" key="5">
    <source>
        <dbReference type="Google" id="ProtNLM"/>
    </source>
</evidence>
<proteinExistence type="predicted"/>
<dbReference type="PANTHER" id="PTHR38431:SF1">
    <property type="entry name" value="BLL2305 PROTEIN"/>
    <property type="match status" value="1"/>
</dbReference>
<dbReference type="InterPro" id="IPR010093">
    <property type="entry name" value="SinI_DNA-bd"/>
</dbReference>
<dbReference type="InterPro" id="IPR041657">
    <property type="entry name" value="HTH_17"/>
</dbReference>
<dbReference type="PANTHER" id="PTHR38431">
    <property type="entry name" value="BLL2305 PROTEIN"/>
    <property type="match status" value="1"/>
</dbReference>
<evidence type="ECO:0000259" key="2">
    <source>
        <dbReference type="Pfam" id="PF12728"/>
    </source>
</evidence>
<dbReference type="GO" id="GO:0003677">
    <property type="term" value="F:DNA binding"/>
    <property type="evidence" value="ECO:0007669"/>
    <property type="project" value="InterPro"/>
</dbReference>
<comment type="caution">
    <text evidence="3">The sequence shown here is derived from an EMBL/GenBank/DDBJ whole genome shotgun (WGS) entry which is preliminary data.</text>
</comment>
<dbReference type="Gene3D" id="3.40.190.10">
    <property type="entry name" value="Periplasmic binding protein-like II"/>
    <property type="match status" value="1"/>
</dbReference>
<dbReference type="RefSeq" id="WP_134212434.1">
    <property type="nucleotide sequence ID" value="NZ_QFFZ01000004.1"/>
</dbReference>
<dbReference type="SUPFAM" id="SSF53850">
    <property type="entry name" value="Periplasmic binding protein-like II"/>
    <property type="match status" value="1"/>
</dbReference>
<dbReference type="AlphaFoldDB" id="A0A4Y7RX96"/>
<organism evidence="3 4">
    <name type="scientific">Pelotomaculum propionicicum</name>
    <dbReference type="NCBI Taxonomy" id="258475"/>
    <lineage>
        <taxon>Bacteria</taxon>
        <taxon>Bacillati</taxon>
        <taxon>Bacillota</taxon>
        <taxon>Clostridia</taxon>
        <taxon>Eubacteriales</taxon>
        <taxon>Desulfotomaculaceae</taxon>
        <taxon>Pelotomaculum</taxon>
    </lineage>
</organism>
<dbReference type="NCBIfam" id="TIGR01764">
    <property type="entry name" value="excise"/>
    <property type="match status" value="1"/>
</dbReference>
<accession>A0A4Y7RX96</accession>
<dbReference type="Pfam" id="PF12727">
    <property type="entry name" value="PBP_like"/>
    <property type="match status" value="1"/>
</dbReference>
<feature type="domain" description="Helix-turn-helix" evidence="2">
    <location>
        <begin position="7"/>
        <end position="55"/>
    </location>
</feature>
<feature type="domain" description="PBP" evidence="1">
    <location>
        <begin position="97"/>
        <end position="287"/>
    </location>
</feature>
<dbReference type="OrthoDB" id="9804758at2"/>
<dbReference type="EMBL" id="QFFZ01000004">
    <property type="protein sequence ID" value="TEB12907.1"/>
    <property type="molecule type" value="Genomic_DNA"/>
</dbReference>
<evidence type="ECO:0000313" key="3">
    <source>
        <dbReference type="EMBL" id="TEB12907.1"/>
    </source>
</evidence>
<keyword evidence="4" id="KW-1185">Reference proteome</keyword>
<gene>
    <name evidence="3" type="ORF">Pmgp_00545</name>
</gene>
<protein>
    <recommendedName>
        <fullName evidence="5">PBP domain-containing protein</fullName>
    </recommendedName>
</protein>
<sequence>MPDNISYTPEEVAKILRISRFTVYELIKRGDLVAYRVGERKMRIEAADLEHYKNKTKTAAPAAPRLPSAEMVERPLFSNQEGLIICGQDVVLDILTRHLEKQMPYVRFLRYYAGSVDGLTALYRGSANVVTTHLWDGDNDEYNVPYVRRLLPGQRAVIINLVYRMEGFYVAPGNPKFIYDWPDLIRPDIRFVNRERGSGARVLLDEKLRQVDMDPCLIAGYEHEEMSHLAVASCVARGEADVGLGVEKAAMQVSNLDFVPLQKERYDLVFLRRDLDKPHFQALLHTLRSPEFRDEVSGMSGYDISKMGELIAEV</sequence>
<evidence type="ECO:0000313" key="4">
    <source>
        <dbReference type="Proteomes" id="UP000297597"/>
    </source>
</evidence>
<dbReference type="Proteomes" id="UP000297597">
    <property type="component" value="Unassembled WGS sequence"/>
</dbReference>
<name>A0A4Y7RX96_9FIRM</name>
<evidence type="ECO:0000259" key="1">
    <source>
        <dbReference type="Pfam" id="PF12727"/>
    </source>
</evidence>
<dbReference type="Pfam" id="PF12728">
    <property type="entry name" value="HTH_17"/>
    <property type="match status" value="1"/>
</dbReference>
<dbReference type="InterPro" id="IPR024370">
    <property type="entry name" value="PBP_domain"/>
</dbReference>
<reference evidence="3 4" key="1">
    <citation type="journal article" date="2018" name="Environ. Microbiol.">
        <title>Novel energy conservation strategies and behaviour of Pelotomaculum schinkii driving syntrophic propionate catabolism.</title>
        <authorList>
            <person name="Hidalgo-Ahumada C.A.P."/>
            <person name="Nobu M.K."/>
            <person name="Narihiro T."/>
            <person name="Tamaki H."/>
            <person name="Liu W.T."/>
            <person name="Kamagata Y."/>
            <person name="Stams A.J.M."/>
            <person name="Imachi H."/>
            <person name="Sousa D.Z."/>
        </authorList>
    </citation>
    <scope>NUCLEOTIDE SEQUENCE [LARGE SCALE GENOMIC DNA]</scope>
    <source>
        <strain evidence="3 4">MGP</strain>
    </source>
</reference>